<proteinExistence type="predicted"/>
<dbReference type="EMBL" id="SEKV01000690">
    <property type="protein sequence ID" value="TFY54502.1"/>
    <property type="molecule type" value="Genomic_DNA"/>
</dbReference>
<reference evidence="1 2" key="1">
    <citation type="submission" date="2019-01" db="EMBL/GenBank/DDBJ databases">
        <title>Genome sequencing of the rare red list fungi Fomitopsis rosea.</title>
        <authorList>
            <person name="Buettner E."/>
            <person name="Kellner H."/>
        </authorList>
    </citation>
    <scope>NUCLEOTIDE SEQUENCE [LARGE SCALE GENOMIC DNA]</scope>
    <source>
        <strain evidence="1 2">DSM 105464</strain>
    </source>
</reference>
<organism evidence="1 2">
    <name type="scientific">Rhodofomes roseus</name>
    <dbReference type="NCBI Taxonomy" id="34475"/>
    <lineage>
        <taxon>Eukaryota</taxon>
        <taxon>Fungi</taxon>
        <taxon>Dikarya</taxon>
        <taxon>Basidiomycota</taxon>
        <taxon>Agaricomycotina</taxon>
        <taxon>Agaricomycetes</taxon>
        <taxon>Polyporales</taxon>
        <taxon>Rhodofomes</taxon>
    </lineage>
</organism>
<protein>
    <submittedName>
        <fullName evidence="1">Uncharacterized protein</fullName>
    </submittedName>
</protein>
<dbReference type="CDD" id="cd11296">
    <property type="entry name" value="O-FucT_like"/>
    <property type="match status" value="1"/>
</dbReference>
<dbReference type="Proteomes" id="UP000298390">
    <property type="component" value="Unassembled WGS sequence"/>
</dbReference>
<gene>
    <name evidence="1" type="ORF">EVJ58_g8823</name>
</gene>
<accession>A0A4Y9XXJ9</accession>
<comment type="caution">
    <text evidence="1">The sequence shown here is derived from an EMBL/GenBank/DDBJ whole genome shotgun (WGS) entry which is preliminary data.</text>
</comment>
<dbReference type="STRING" id="34475.A0A4Y9XXJ9"/>
<name>A0A4Y9XXJ9_9APHY</name>
<sequence>MPMSSKWWSDDRPHRHAYELLPGGADYPPKPYAARWSFSYRRCLRLVALAAASLATIAIVAKSFRASPPPPPLYPDPTTLPPELLPPLYGRFHELEMQLPQHQPDYPLAEGRKYFHVNNTVLFSGWGNAMQELLLLHYLTYRSGRSFVFDNYTWNDDGSQWTYNNGKIVPSQIPLSAQIQGPTVGAPIPSDPYAPLAVIHEHFQKECPNPTLISNDEVIGHLGSDATAGQIIEAWAEKLRSMDDPCIEVPRSSKSIFDIFVFGSAERLLDVWPEFSASPMITQLGWSPLIELAFDTNRETISPSTPLEPPLYSRPFTSNGDRYTPLPGLLALHIRRGDFEEHCKSLAHYNATFTGYNTLSELPDRFDEPLPGDEDERAEAYRPHCFPDISEIVAKTEEVRASEAGEGLRRVYVMTNGPAKWIDQLKRALLKKGGWDGVASSRDVAVNKEQKYVEQAVDMLIGQRAQVFVGNGVSAPGLLCVADDADIAAVLESDGTDSHAQGGEWIPGGLESILLRHLY</sequence>
<dbReference type="Gene3D" id="3.40.50.11350">
    <property type="match status" value="1"/>
</dbReference>
<evidence type="ECO:0000313" key="1">
    <source>
        <dbReference type="EMBL" id="TFY54502.1"/>
    </source>
</evidence>
<dbReference type="AlphaFoldDB" id="A0A4Y9XXJ9"/>
<evidence type="ECO:0000313" key="2">
    <source>
        <dbReference type="Proteomes" id="UP000298390"/>
    </source>
</evidence>